<gene>
    <name evidence="3" type="ORF">SAMN05444583_11321</name>
</gene>
<dbReference type="RefSeq" id="WP_083576953.1">
    <property type="nucleotide sequence ID" value="NZ_FOAW01000013.1"/>
</dbReference>
<dbReference type="OrthoDB" id="3577245at2"/>
<reference evidence="4" key="1">
    <citation type="submission" date="2016-10" db="EMBL/GenBank/DDBJ databases">
        <authorList>
            <person name="Varghese N."/>
            <person name="Submissions S."/>
        </authorList>
    </citation>
    <scope>NUCLEOTIDE SEQUENCE [LARGE SCALE GENOMIC DNA]</scope>
    <source>
        <strain evidence="4">DSM 44675</strain>
    </source>
</reference>
<dbReference type="EMBL" id="FOAW01000013">
    <property type="protein sequence ID" value="SEL69934.1"/>
    <property type="molecule type" value="Genomic_DNA"/>
</dbReference>
<organism evidence="3 4">
    <name type="scientific">Rhodococcus maanshanensis</name>
    <dbReference type="NCBI Taxonomy" id="183556"/>
    <lineage>
        <taxon>Bacteria</taxon>
        <taxon>Bacillati</taxon>
        <taxon>Actinomycetota</taxon>
        <taxon>Actinomycetes</taxon>
        <taxon>Mycobacteriales</taxon>
        <taxon>Nocardiaceae</taxon>
        <taxon>Rhodococcus</taxon>
    </lineage>
</organism>
<proteinExistence type="predicted"/>
<accession>A0A1H7SDX8</accession>
<feature type="chain" id="PRO_5039288357" evidence="1">
    <location>
        <begin position="26"/>
        <end position="194"/>
    </location>
</feature>
<dbReference type="PROSITE" id="PS51257">
    <property type="entry name" value="PROKAR_LIPOPROTEIN"/>
    <property type="match status" value="1"/>
</dbReference>
<dbReference type="Pfam" id="PF00174">
    <property type="entry name" value="Oxidored_molyb"/>
    <property type="match status" value="1"/>
</dbReference>
<evidence type="ECO:0000313" key="4">
    <source>
        <dbReference type="Proteomes" id="UP000198677"/>
    </source>
</evidence>
<dbReference type="AlphaFoldDB" id="A0A1H7SDX8"/>
<dbReference type="Gene3D" id="3.90.420.10">
    <property type="entry name" value="Oxidoreductase, molybdopterin-binding domain"/>
    <property type="match status" value="1"/>
</dbReference>
<feature type="signal peptide" evidence="1">
    <location>
        <begin position="1"/>
        <end position="25"/>
    </location>
</feature>
<dbReference type="SUPFAM" id="SSF56524">
    <property type="entry name" value="Oxidoreductase molybdopterin-binding domain"/>
    <property type="match status" value="1"/>
</dbReference>
<sequence>MTRTRNHICSALLLVGVALVGSACSSDDGVVVVSAAAGPVSSASVAPAAAENGVVGVRIAGAVREPVTLTTERLRSFPAQTQAVEFDSSKGRQSHVYDGAALADVLNGLGVVTDPSAKNAALRLAVLATGSDGYRAALSWGEFAPDFAATPVLVAHTEDGRPLEQPRLVVPGDSKGGRYVSGLTELRVVDLGMN</sequence>
<name>A0A1H7SDX8_9NOCA</name>
<keyword evidence="1" id="KW-0732">Signal</keyword>
<dbReference type="Proteomes" id="UP000198677">
    <property type="component" value="Unassembled WGS sequence"/>
</dbReference>
<dbReference type="InterPro" id="IPR036374">
    <property type="entry name" value="OxRdtase_Mopterin-bd_sf"/>
</dbReference>
<feature type="domain" description="Oxidoreductase molybdopterin-binding" evidence="2">
    <location>
        <begin position="57"/>
        <end position="187"/>
    </location>
</feature>
<evidence type="ECO:0000313" key="3">
    <source>
        <dbReference type="EMBL" id="SEL69934.1"/>
    </source>
</evidence>
<dbReference type="InterPro" id="IPR000572">
    <property type="entry name" value="OxRdtase_Mopterin-bd_dom"/>
</dbReference>
<keyword evidence="4" id="KW-1185">Reference proteome</keyword>
<evidence type="ECO:0000256" key="1">
    <source>
        <dbReference type="SAM" id="SignalP"/>
    </source>
</evidence>
<evidence type="ECO:0000259" key="2">
    <source>
        <dbReference type="Pfam" id="PF00174"/>
    </source>
</evidence>
<protein>
    <submittedName>
        <fullName evidence="3">Oxidoreductase molybdopterin binding domain-containing protein</fullName>
    </submittedName>
</protein>